<dbReference type="EC" id="3.6.1.-" evidence="10"/>
<feature type="domain" description="EngC GTPase" evidence="11">
    <location>
        <begin position="76"/>
        <end position="221"/>
    </location>
</feature>
<comment type="caution">
    <text evidence="13">The sequence shown here is derived from an EMBL/GenBank/DDBJ whole genome shotgun (WGS) entry which is preliminary data.</text>
</comment>
<comment type="similarity">
    <text evidence="10">Belongs to the TRAFAC class YlqF/YawG GTPase family. RsgA subfamily.</text>
</comment>
<dbReference type="GO" id="GO:0042274">
    <property type="term" value="P:ribosomal small subunit biogenesis"/>
    <property type="evidence" value="ECO:0007669"/>
    <property type="project" value="UniProtKB-UniRule"/>
</dbReference>
<evidence type="ECO:0000259" key="11">
    <source>
        <dbReference type="PROSITE" id="PS50936"/>
    </source>
</evidence>
<feature type="binding site" evidence="10">
    <location>
        <begin position="116"/>
        <end position="119"/>
    </location>
    <ligand>
        <name>GTP</name>
        <dbReference type="ChEBI" id="CHEBI:37565"/>
    </ligand>
</feature>
<evidence type="ECO:0000256" key="2">
    <source>
        <dbReference type="ARBA" id="ARBA00022517"/>
    </source>
</evidence>
<dbReference type="NCBIfam" id="TIGR00157">
    <property type="entry name" value="ribosome small subunit-dependent GTPase A"/>
    <property type="match status" value="1"/>
</dbReference>
<dbReference type="GO" id="GO:0005737">
    <property type="term" value="C:cytoplasm"/>
    <property type="evidence" value="ECO:0007669"/>
    <property type="project" value="UniProtKB-SubCell"/>
</dbReference>
<feature type="domain" description="CP-type G" evidence="12">
    <location>
        <begin position="67"/>
        <end position="223"/>
    </location>
</feature>
<keyword evidence="9 10" id="KW-0342">GTP-binding</keyword>
<evidence type="ECO:0000259" key="12">
    <source>
        <dbReference type="PROSITE" id="PS51721"/>
    </source>
</evidence>
<gene>
    <name evidence="10 13" type="primary">rsgA</name>
    <name evidence="13" type="ORF">EVI01_08620</name>
</gene>
<dbReference type="InterPro" id="IPR004881">
    <property type="entry name" value="Ribosome_biogen_GTPase_RsgA"/>
</dbReference>
<dbReference type="GO" id="GO:0003924">
    <property type="term" value="F:GTPase activity"/>
    <property type="evidence" value="ECO:0007669"/>
    <property type="project" value="UniProtKB-UniRule"/>
</dbReference>
<evidence type="ECO:0000256" key="8">
    <source>
        <dbReference type="ARBA" id="ARBA00022884"/>
    </source>
</evidence>
<dbReference type="InterPro" id="IPR031944">
    <property type="entry name" value="RsgA_N"/>
</dbReference>
<feature type="binding site" evidence="10">
    <location>
        <position position="247"/>
    </location>
    <ligand>
        <name>Zn(2+)</name>
        <dbReference type="ChEBI" id="CHEBI:29105"/>
    </ligand>
</feature>
<feature type="binding site" evidence="10">
    <location>
        <begin position="166"/>
        <end position="174"/>
    </location>
    <ligand>
        <name>GTP</name>
        <dbReference type="ChEBI" id="CHEBI:37565"/>
    </ligand>
</feature>
<name>A0A511J0J8_9ENTE</name>
<dbReference type="Pfam" id="PF16745">
    <property type="entry name" value="RsgA_N"/>
    <property type="match status" value="1"/>
</dbReference>
<sequence length="301" mass="34401">MEVAHIKGQIRKAISGFYYVYSDGETYQTRGRGNFRNRKITPLVGDQVLFESENKTDGYLLEVMPRKNQLVRPPVTNVDLGVVVTSLVEPNFSYNLLDRFLVMLEYELIEPIIFLTKTDLAPNDPMIDEIKRTYEAIGYPVIIPDHPGDTEELVRYFPERLSVFMGQSGAGKSTLLNQISPQLNLETGEISDSLGRGRHTTRHVELIPLYDGLVADTPGFSSIDFLTIEASELPKQFPEFVLAAKHCRFRECMHAKEPDCEVKRQVSAGDIAQTRYDNYLQFLQEIENRKPMYSKKEGKRK</sequence>
<dbReference type="InterPro" id="IPR027417">
    <property type="entry name" value="P-loop_NTPase"/>
</dbReference>
<dbReference type="GO" id="GO:0005525">
    <property type="term" value="F:GTP binding"/>
    <property type="evidence" value="ECO:0007669"/>
    <property type="project" value="UniProtKB-UniRule"/>
</dbReference>
<comment type="subunit">
    <text evidence="10">Monomer. Associates with 30S ribosomal subunit, binds 16S rRNA.</text>
</comment>
<accession>A0A511J0J8</accession>
<comment type="cofactor">
    <cofactor evidence="10">
        <name>Zn(2+)</name>
        <dbReference type="ChEBI" id="CHEBI:29105"/>
    </cofactor>
    <text evidence="10">Binds 1 zinc ion per subunit.</text>
</comment>
<dbReference type="Pfam" id="PF03193">
    <property type="entry name" value="RsgA_GTPase"/>
    <property type="match status" value="1"/>
</dbReference>
<evidence type="ECO:0000256" key="7">
    <source>
        <dbReference type="ARBA" id="ARBA00022833"/>
    </source>
</evidence>
<proteinExistence type="inferred from homology"/>
<dbReference type="CDD" id="cd04466">
    <property type="entry name" value="S1_YloQ_GTPase"/>
    <property type="match status" value="1"/>
</dbReference>
<evidence type="ECO:0000256" key="1">
    <source>
        <dbReference type="ARBA" id="ARBA00022490"/>
    </source>
</evidence>
<keyword evidence="2 10" id="KW-0690">Ribosome biogenesis</keyword>
<keyword evidence="5 10" id="KW-0547">Nucleotide-binding</keyword>
<dbReference type="PANTHER" id="PTHR32120:SF11">
    <property type="entry name" value="SMALL RIBOSOMAL SUBUNIT BIOGENESIS GTPASE RSGA 1, MITOCHONDRIAL-RELATED"/>
    <property type="match status" value="1"/>
</dbReference>
<dbReference type="AlphaFoldDB" id="A0A511J0J8"/>
<keyword evidence="6 10" id="KW-0378">Hydrolase</keyword>
<dbReference type="EMBL" id="BJWF01000006">
    <property type="protein sequence ID" value="GEL91525.1"/>
    <property type="molecule type" value="Genomic_DNA"/>
</dbReference>
<evidence type="ECO:0000256" key="5">
    <source>
        <dbReference type="ARBA" id="ARBA00022741"/>
    </source>
</evidence>
<keyword evidence="8 10" id="KW-0694">RNA-binding</keyword>
<comment type="subcellular location">
    <subcellularLocation>
        <location evidence="10">Cytoplasm</location>
    </subcellularLocation>
</comment>
<reference evidence="13 14" key="1">
    <citation type="submission" date="2019-07" db="EMBL/GenBank/DDBJ databases">
        <title>Whole genome shotgun sequence of Enterococcus villorum NBRC 100699.</title>
        <authorList>
            <person name="Hosoyama A."/>
            <person name="Uohara A."/>
            <person name="Ohji S."/>
            <person name="Ichikawa N."/>
        </authorList>
    </citation>
    <scope>NUCLEOTIDE SEQUENCE [LARGE SCALE GENOMIC DNA]</scope>
    <source>
        <strain evidence="13 14">NBRC 100699</strain>
    </source>
</reference>
<dbReference type="InterPro" id="IPR010914">
    <property type="entry name" value="RsgA_GTPase_dom"/>
</dbReference>
<dbReference type="GO" id="GO:0019843">
    <property type="term" value="F:rRNA binding"/>
    <property type="evidence" value="ECO:0007669"/>
    <property type="project" value="UniProtKB-KW"/>
</dbReference>
<dbReference type="Gene3D" id="3.40.50.300">
    <property type="entry name" value="P-loop containing nucleotide triphosphate hydrolases"/>
    <property type="match status" value="1"/>
</dbReference>
<dbReference type="InterPro" id="IPR012340">
    <property type="entry name" value="NA-bd_OB-fold"/>
</dbReference>
<keyword evidence="1 10" id="KW-0963">Cytoplasm</keyword>
<dbReference type="PANTHER" id="PTHR32120">
    <property type="entry name" value="SMALL RIBOSOMAL SUBUNIT BIOGENESIS GTPASE RSGA"/>
    <property type="match status" value="1"/>
</dbReference>
<dbReference type="GO" id="GO:0046872">
    <property type="term" value="F:metal ion binding"/>
    <property type="evidence" value="ECO:0007669"/>
    <property type="project" value="UniProtKB-KW"/>
</dbReference>
<dbReference type="Gene3D" id="2.40.50.140">
    <property type="entry name" value="Nucleic acid-binding proteins"/>
    <property type="match status" value="1"/>
</dbReference>
<dbReference type="InterPro" id="IPR030378">
    <property type="entry name" value="G_CP_dom"/>
</dbReference>
<dbReference type="HAMAP" id="MF_01820">
    <property type="entry name" value="GTPase_RsgA"/>
    <property type="match status" value="1"/>
</dbReference>
<feature type="binding site" evidence="10">
    <location>
        <position position="254"/>
    </location>
    <ligand>
        <name>Zn(2+)</name>
        <dbReference type="ChEBI" id="CHEBI:29105"/>
    </ligand>
</feature>
<evidence type="ECO:0000313" key="13">
    <source>
        <dbReference type="EMBL" id="GEL91525.1"/>
    </source>
</evidence>
<keyword evidence="4 10" id="KW-0699">rRNA-binding</keyword>
<evidence type="ECO:0000256" key="4">
    <source>
        <dbReference type="ARBA" id="ARBA00022730"/>
    </source>
</evidence>
<protein>
    <recommendedName>
        <fullName evidence="10">Small ribosomal subunit biogenesis GTPase RsgA</fullName>
        <ecNumber evidence="10">3.6.1.-</ecNumber>
    </recommendedName>
</protein>
<evidence type="ECO:0000256" key="9">
    <source>
        <dbReference type="ARBA" id="ARBA00023134"/>
    </source>
</evidence>
<feature type="binding site" evidence="10">
    <location>
        <position position="252"/>
    </location>
    <ligand>
        <name>Zn(2+)</name>
        <dbReference type="ChEBI" id="CHEBI:29105"/>
    </ligand>
</feature>
<dbReference type="SUPFAM" id="SSF50249">
    <property type="entry name" value="Nucleic acid-binding proteins"/>
    <property type="match status" value="1"/>
</dbReference>
<dbReference type="Gene3D" id="1.10.40.50">
    <property type="entry name" value="Probable gtpase engc, domain 3"/>
    <property type="match status" value="1"/>
</dbReference>
<dbReference type="PROSITE" id="PS51721">
    <property type="entry name" value="G_CP"/>
    <property type="match status" value="1"/>
</dbReference>
<comment type="function">
    <text evidence="10">One of several proteins that assist in the late maturation steps of the functional core of the 30S ribosomal subunit. Helps release RbfA from mature subunits. May play a role in the assembly of ribosomal proteins into the subunit. Circularly permuted GTPase that catalyzes slow GTP hydrolysis, GTPase activity is stimulated by the 30S ribosomal subunit.</text>
</comment>
<dbReference type="Proteomes" id="UP000321830">
    <property type="component" value="Unassembled WGS sequence"/>
</dbReference>
<evidence type="ECO:0000256" key="3">
    <source>
        <dbReference type="ARBA" id="ARBA00022723"/>
    </source>
</evidence>
<dbReference type="CDD" id="cd01854">
    <property type="entry name" value="YjeQ_EngC"/>
    <property type="match status" value="1"/>
</dbReference>
<keyword evidence="7 10" id="KW-0862">Zinc</keyword>
<feature type="binding site" evidence="10">
    <location>
        <position position="260"/>
    </location>
    <ligand>
        <name>Zn(2+)</name>
        <dbReference type="ChEBI" id="CHEBI:29105"/>
    </ligand>
</feature>
<evidence type="ECO:0000256" key="6">
    <source>
        <dbReference type="ARBA" id="ARBA00022801"/>
    </source>
</evidence>
<evidence type="ECO:0000256" key="10">
    <source>
        <dbReference type="HAMAP-Rule" id="MF_01820"/>
    </source>
</evidence>
<dbReference type="PROSITE" id="PS50936">
    <property type="entry name" value="ENGC_GTPASE"/>
    <property type="match status" value="1"/>
</dbReference>
<evidence type="ECO:0000313" key="14">
    <source>
        <dbReference type="Proteomes" id="UP000321830"/>
    </source>
</evidence>
<organism evidence="13 14">
    <name type="scientific">Enterococcus villorum</name>
    <dbReference type="NCBI Taxonomy" id="112904"/>
    <lineage>
        <taxon>Bacteria</taxon>
        <taxon>Bacillati</taxon>
        <taxon>Bacillota</taxon>
        <taxon>Bacilli</taxon>
        <taxon>Lactobacillales</taxon>
        <taxon>Enterococcaceae</taxon>
        <taxon>Enterococcus</taxon>
    </lineage>
</organism>
<keyword evidence="3 10" id="KW-0479">Metal-binding</keyword>
<dbReference type="SUPFAM" id="SSF52540">
    <property type="entry name" value="P-loop containing nucleoside triphosphate hydrolases"/>
    <property type="match status" value="1"/>
</dbReference>